<dbReference type="SUPFAM" id="SSF52540">
    <property type="entry name" value="P-loop containing nucleoside triphosphate hydrolases"/>
    <property type="match status" value="1"/>
</dbReference>
<dbReference type="GO" id="GO:0004176">
    <property type="term" value="F:ATP-dependent peptidase activity"/>
    <property type="evidence" value="ECO:0007669"/>
    <property type="project" value="InterPro"/>
</dbReference>
<dbReference type="GO" id="GO:0005524">
    <property type="term" value="F:ATP binding"/>
    <property type="evidence" value="ECO:0007669"/>
    <property type="project" value="InterPro"/>
</dbReference>
<organism evidence="1 2">
    <name type="scientific">Zingiber officinale</name>
    <name type="common">Ginger</name>
    <name type="synonym">Amomum zingiber</name>
    <dbReference type="NCBI Taxonomy" id="94328"/>
    <lineage>
        <taxon>Eukaryota</taxon>
        <taxon>Viridiplantae</taxon>
        <taxon>Streptophyta</taxon>
        <taxon>Embryophyta</taxon>
        <taxon>Tracheophyta</taxon>
        <taxon>Spermatophyta</taxon>
        <taxon>Magnoliopsida</taxon>
        <taxon>Liliopsida</taxon>
        <taxon>Zingiberales</taxon>
        <taxon>Zingiberaceae</taxon>
        <taxon>Zingiber</taxon>
    </lineage>
</organism>
<protein>
    <submittedName>
        <fullName evidence="1">Uncharacterized protein</fullName>
    </submittedName>
</protein>
<accession>A0A8J5H0C0</accession>
<gene>
    <name evidence="1" type="ORF">ZIOFF_024349</name>
</gene>
<evidence type="ECO:0000313" key="2">
    <source>
        <dbReference type="Proteomes" id="UP000734854"/>
    </source>
</evidence>
<keyword evidence="2" id="KW-1185">Reference proteome</keyword>
<dbReference type="InterPro" id="IPR027417">
    <property type="entry name" value="P-loop_NTPase"/>
</dbReference>
<dbReference type="Proteomes" id="UP000734854">
    <property type="component" value="Unassembled WGS sequence"/>
</dbReference>
<dbReference type="EMBL" id="JACMSC010000007">
    <property type="protein sequence ID" value="KAG6514011.1"/>
    <property type="molecule type" value="Genomic_DNA"/>
</dbReference>
<dbReference type="GO" id="GO:0004252">
    <property type="term" value="F:serine-type endopeptidase activity"/>
    <property type="evidence" value="ECO:0007669"/>
    <property type="project" value="InterPro"/>
</dbReference>
<dbReference type="Gene3D" id="3.40.50.300">
    <property type="entry name" value="P-loop containing nucleotide triphosphate hydrolases"/>
    <property type="match status" value="1"/>
</dbReference>
<proteinExistence type="predicted"/>
<evidence type="ECO:0000313" key="1">
    <source>
        <dbReference type="EMBL" id="KAG6514011.1"/>
    </source>
</evidence>
<comment type="caution">
    <text evidence="1">The sequence shown here is derived from an EMBL/GenBank/DDBJ whole genome shotgun (WGS) entry which is preliminary data.</text>
</comment>
<dbReference type="Gene3D" id="1.10.8.60">
    <property type="match status" value="1"/>
</dbReference>
<sequence length="238" mass="26946">MLQWPPHRPLPKGIRDFSINADGRFQGGLNAPCMATFESEVLYNASIFGTISSMSSLLFFEIRRLFASGSCGASGSTNKRPLTMKLQKVYRSYRTCRRLADSVVVAKELRCLPRDPSSIRRAMAQLARARKNMIDAEYWHHLAKVLHLTFTDSVSYLNVPFDLSKVIFVATANRIQPIPPPLLDQMEVIELLGYTLEEKRKIALKHLIPRVLEKHGISSQFLQIPEDSVPWGMYGHSS</sequence>
<dbReference type="PANTHER" id="PTHR10046">
    <property type="entry name" value="ATP DEPENDENT LON PROTEASE FAMILY MEMBER"/>
    <property type="match status" value="1"/>
</dbReference>
<name>A0A8J5H0C0_ZINOF</name>
<dbReference type="InterPro" id="IPR027065">
    <property type="entry name" value="Lon_Prtase"/>
</dbReference>
<reference evidence="1 2" key="1">
    <citation type="submission" date="2020-08" db="EMBL/GenBank/DDBJ databases">
        <title>Plant Genome Project.</title>
        <authorList>
            <person name="Zhang R.-G."/>
        </authorList>
    </citation>
    <scope>NUCLEOTIDE SEQUENCE [LARGE SCALE GENOMIC DNA]</scope>
    <source>
        <tissue evidence="1">Rhizome</tissue>
    </source>
</reference>
<dbReference type="GO" id="GO:0030163">
    <property type="term" value="P:protein catabolic process"/>
    <property type="evidence" value="ECO:0007669"/>
    <property type="project" value="InterPro"/>
</dbReference>
<dbReference type="AlphaFoldDB" id="A0A8J5H0C0"/>